<evidence type="ECO:0000259" key="3">
    <source>
        <dbReference type="PROSITE" id="PS50057"/>
    </source>
</evidence>
<dbReference type="GO" id="GO:0071944">
    <property type="term" value="C:cell periphery"/>
    <property type="evidence" value="ECO:0007669"/>
    <property type="project" value="UniProtKB-ARBA"/>
</dbReference>
<dbReference type="SUPFAM" id="SSF50156">
    <property type="entry name" value="PDZ domain-like"/>
    <property type="match status" value="1"/>
</dbReference>
<dbReference type="SMART" id="SM00295">
    <property type="entry name" value="B41"/>
    <property type="match status" value="1"/>
</dbReference>
<feature type="compositionally biased region" description="Low complexity" evidence="1">
    <location>
        <begin position="48"/>
        <end position="62"/>
    </location>
</feature>
<dbReference type="Gene3D" id="2.30.42.10">
    <property type="match status" value="1"/>
</dbReference>
<dbReference type="PANTHER" id="PTHR46221:SF3">
    <property type="entry name" value="FERM AND PDZ DOMAIN-CONTAINING PROTEIN 4"/>
    <property type="match status" value="1"/>
</dbReference>
<dbReference type="CDD" id="cd00201">
    <property type="entry name" value="WW"/>
    <property type="match status" value="2"/>
</dbReference>
<dbReference type="Gene3D" id="1.20.80.10">
    <property type="match status" value="1"/>
</dbReference>
<dbReference type="InterPro" id="IPR036034">
    <property type="entry name" value="PDZ_sf"/>
</dbReference>
<feature type="compositionally biased region" description="Polar residues" evidence="1">
    <location>
        <begin position="1353"/>
        <end position="1363"/>
    </location>
</feature>
<dbReference type="InterPro" id="IPR029071">
    <property type="entry name" value="Ubiquitin-like_domsf"/>
</dbReference>
<dbReference type="PROSITE" id="PS50057">
    <property type="entry name" value="FERM_3"/>
    <property type="match status" value="1"/>
</dbReference>
<dbReference type="GO" id="GO:0030182">
    <property type="term" value="P:neuron differentiation"/>
    <property type="evidence" value="ECO:0007669"/>
    <property type="project" value="UniProtKB-ARBA"/>
</dbReference>
<evidence type="ECO:0000259" key="4">
    <source>
        <dbReference type="PROSITE" id="PS50106"/>
    </source>
</evidence>
<evidence type="ECO:0000259" key="2">
    <source>
        <dbReference type="PROSITE" id="PS50020"/>
    </source>
</evidence>
<evidence type="ECO:0000256" key="1">
    <source>
        <dbReference type="SAM" id="MobiDB-lite"/>
    </source>
</evidence>
<evidence type="ECO:0000313" key="5">
    <source>
        <dbReference type="EMBL" id="CAG9804042.1"/>
    </source>
</evidence>
<dbReference type="Pfam" id="PF00397">
    <property type="entry name" value="WW"/>
    <property type="match status" value="1"/>
</dbReference>
<keyword evidence="6" id="KW-1185">Reference proteome</keyword>
<dbReference type="OrthoDB" id="5859304at2759"/>
<evidence type="ECO:0008006" key="7">
    <source>
        <dbReference type="Google" id="ProtNLM"/>
    </source>
</evidence>
<name>A0A9N9RVB1_9DIPT</name>
<dbReference type="PROSITE" id="PS50020">
    <property type="entry name" value="WW_DOMAIN_2"/>
    <property type="match status" value="2"/>
</dbReference>
<dbReference type="InterPro" id="IPR035963">
    <property type="entry name" value="FERM_2"/>
</dbReference>
<feature type="domain" description="PDZ" evidence="4">
    <location>
        <begin position="161"/>
        <end position="238"/>
    </location>
</feature>
<feature type="region of interest" description="Disordered" evidence="1">
    <location>
        <begin position="892"/>
        <end position="911"/>
    </location>
</feature>
<dbReference type="InterPro" id="IPR001202">
    <property type="entry name" value="WW_dom"/>
</dbReference>
<feature type="compositionally biased region" description="Polar residues" evidence="1">
    <location>
        <begin position="1306"/>
        <end position="1315"/>
    </location>
</feature>
<feature type="region of interest" description="Disordered" evidence="1">
    <location>
        <begin position="1282"/>
        <end position="1323"/>
    </location>
</feature>
<feature type="compositionally biased region" description="Low complexity" evidence="1">
    <location>
        <begin position="14"/>
        <end position="41"/>
    </location>
</feature>
<dbReference type="CDD" id="cd06769">
    <property type="entry name" value="PDZ_FRMPD1_3_4-like"/>
    <property type="match status" value="1"/>
</dbReference>
<dbReference type="PANTHER" id="PTHR46221">
    <property type="entry name" value="FERM AND PDZ DOMAIN-CONTAINING PROTEIN FAMILY MEMBER"/>
    <property type="match status" value="1"/>
</dbReference>
<dbReference type="InterPro" id="IPR019749">
    <property type="entry name" value="Band_41_domain"/>
</dbReference>
<evidence type="ECO:0000313" key="6">
    <source>
        <dbReference type="Proteomes" id="UP001153620"/>
    </source>
</evidence>
<protein>
    <recommendedName>
        <fullName evidence="7">FERM and PDZ domain-containing protein 4</fullName>
    </recommendedName>
</protein>
<feature type="region of interest" description="Disordered" evidence="1">
    <location>
        <begin position="1353"/>
        <end position="1432"/>
    </location>
</feature>
<proteinExistence type="predicted"/>
<feature type="region of interest" description="Disordered" evidence="1">
    <location>
        <begin position="1"/>
        <end position="65"/>
    </location>
</feature>
<reference evidence="5" key="1">
    <citation type="submission" date="2022-01" db="EMBL/GenBank/DDBJ databases">
        <authorList>
            <person name="King R."/>
        </authorList>
    </citation>
    <scope>NUCLEOTIDE SEQUENCE</scope>
</reference>
<dbReference type="SMART" id="SM00456">
    <property type="entry name" value="WW"/>
    <property type="match status" value="2"/>
</dbReference>
<dbReference type="InterPro" id="IPR019748">
    <property type="entry name" value="FERM_central"/>
</dbReference>
<feature type="domain" description="WW" evidence="2">
    <location>
        <begin position="113"/>
        <end position="149"/>
    </location>
</feature>
<reference evidence="5" key="2">
    <citation type="submission" date="2022-10" db="EMBL/GenBank/DDBJ databases">
        <authorList>
            <consortium name="ENA_rothamsted_submissions"/>
            <consortium name="culmorum"/>
            <person name="King R."/>
        </authorList>
    </citation>
    <scope>NUCLEOTIDE SEQUENCE</scope>
</reference>
<dbReference type="CDD" id="cd14473">
    <property type="entry name" value="FERM_B-lobe"/>
    <property type="match status" value="1"/>
</dbReference>
<dbReference type="InterPro" id="IPR036020">
    <property type="entry name" value="WW_dom_sf"/>
</dbReference>
<dbReference type="SUPFAM" id="SSF54236">
    <property type="entry name" value="Ubiquitin-like"/>
    <property type="match status" value="1"/>
</dbReference>
<gene>
    <name evidence="5" type="ORF">CHIRRI_LOCUS6937</name>
</gene>
<feature type="compositionally biased region" description="Low complexity" evidence="1">
    <location>
        <begin position="1397"/>
        <end position="1417"/>
    </location>
</feature>
<dbReference type="Pfam" id="PF00373">
    <property type="entry name" value="FERM_M"/>
    <property type="match status" value="1"/>
</dbReference>
<dbReference type="SUPFAM" id="SSF47031">
    <property type="entry name" value="Second domain of FERM"/>
    <property type="match status" value="1"/>
</dbReference>
<accession>A0A9N9RVB1</accession>
<dbReference type="InterPro" id="IPR000299">
    <property type="entry name" value="FERM_domain"/>
</dbReference>
<organism evidence="5 6">
    <name type="scientific">Chironomus riparius</name>
    <dbReference type="NCBI Taxonomy" id="315576"/>
    <lineage>
        <taxon>Eukaryota</taxon>
        <taxon>Metazoa</taxon>
        <taxon>Ecdysozoa</taxon>
        <taxon>Arthropoda</taxon>
        <taxon>Hexapoda</taxon>
        <taxon>Insecta</taxon>
        <taxon>Pterygota</taxon>
        <taxon>Neoptera</taxon>
        <taxon>Endopterygota</taxon>
        <taxon>Diptera</taxon>
        <taxon>Nematocera</taxon>
        <taxon>Chironomoidea</taxon>
        <taxon>Chironomidae</taxon>
        <taxon>Chironominae</taxon>
        <taxon>Chironomus</taxon>
    </lineage>
</organism>
<dbReference type="Proteomes" id="UP001153620">
    <property type="component" value="Chromosome 2"/>
</dbReference>
<dbReference type="SMART" id="SM00228">
    <property type="entry name" value="PDZ"/>
    <property type="match status" value="1"/>
</dbReference>
<dbReference type="FunFam" id="2.30.42.10:FF:000053">
    <property type="entry name" value="FERM and PDZ domain-containing protein 4"/>
    <property type="match status" value="1"/>
</dbReference>
<dbReference type="EMBL" id="OU895878">
    <property type="protein sequence ID" value="CAG9804042.1"/>
    <property type="molecule type" value="Genomic_DNA"/>
</dbReference>
<dbReference type="Pfam" id="PF00595">
    <property type="entry name" value="PDZ"/>
    <property type="match status" value="1"/>
</dbReference>
<sequence>MMLLQTGPASLNGSNSSSSSTISSNTNTTTATAISNTSLPLHHPPAPSSITSSSSASSTPPIRDVNGYLENIQDQLKEGYTVHTAKDSRLYYCNHITKTASWLPPAENWGPNIEEPFGWEKAITSSSENGQFYYINHLNKTTTFERPQRYGYDVTPPEPRTVVLQRSIAMGFGFVAGSEKPVIVRFVTEGGPSVGKLEPGDQILAVNGEDVKEAPRDHVIQLVRNCETSVELIVTQPQLNYCTNGRKSTILSPAKKNKLKSRPTRVRFAESVCVNGSPLFPPSAFSLNDVLIPPMANVLKVFLENGQTKSFKYDTTTTVEDVVTSLKEKLCISAGQHFNLVLEHVKSLKRNKLTLLDPQETLARIAARPGAHKLRCLFRVTFVPITAADIAQKDLNALDYLFLQCCNDVIQERFSPELQADVALRLAALHMHHHALANNISPSKLTVKTVEREFGLERFVPTSLIEGMKRKELRRLISHFLKLNSTMTGSSTKILTQLQAKIHYLDIISALPSYGAKCFSTNQRDGVERVLLVSHKFGLSQIAGSKNAVPQSICTIEELSRVVVTREDDISCSVAVFVMPDKLITFSMDDRDANEFAIVLAGYYRLIAGKELEAHTEHDKEINQDDIAPPYLSQHYVFPVGWNYLPDDKPTHIMAFLMPPPYHSTKQLLLTSSKQNFVGSIVTNNSNTNNNVNNNNNDEHMANKNYLSPSSIIKYTTQCSSESDEFGFDMHSVVSMEILENQDQYRQSLKRSTKQKLTTFVEAKNQEVLRRVAEMQEMVESSQQYLNENHTPHENGFIKENGNVNYWRETSVDIESDNESQSGNNQSFVNDTNTSIATPIIQNEYKPPTTEPITLKHSDSLTLLAETIKNDLNGINNGLNAIYTPFDCHSNESSSTANDTNSTALPSISNTPKVHRRLNGLSQIISDLQALGNDSSDCDSESLNNSPIHQNGVSQNINSSEMEAHLRNLTNPKTFKQIRTSFGLHSPDSLGDAKDMNLKEYLRQLKEASTNDNNTGQDLAAKKIVELYGYEIGEDMIETDPDLIDLTTIPPPQTPDELDIPNNLLSIPPSGFDDVDGKSRQNSQESGELEEFLKKVRVEPPTKIVTPAVELTPEEIAQFIIPPPPILSKNTSITTQSVCNNNKTIPSSPLSVKPISLKPIPPTKPSPLSSPLKPVPLPKPFFNNNIIATNARENQNCNSFYDNQHGFMNCCDHSFSLPQPINIPSSLEQGPGTPENNVKNKVMLFNNGHNNDNTKNPFDYASVDRRVKFSCCTKSPTIINGTSTYTNENLSSSDDNESLILPPKRNQANGQSCNNRKVPDRPPKSVELQLRLNSPVKTSATINLNHNYGPYSLYNNTTDNSTPPSLPPRINEKSSPQTDTLRKPPLPPIPQKPVLFSSSSNSPMGSPSPKSPLSFLKNGSTNSSPIRTVGSPHLHHRHYNTLKEADRTIFNFNQTIINSEINPIMSPPAILRHQSNGYYVASSQNGHDYKDKIPLSVLCSPQFSRKPCNYFPLPSSPQLANRNGHVINIATLMTKTSMAMSGLLMKLDQVAILCADAQNAGGGQEIDEEKFQLAKDELTGVSLNLVTASKLLVIAMSDNNAQNLPEHLTACLTALRRITELGQDLVRFTTAPLQTRNIILKIHDVASSFREMVCVPLGPSGAGQLALNANCLANVLATLLRSLRVFSP</sequence>
<feature type="domain" description="FERM" evidence="3">
    <location>
        <begin position="297"/>
        <end position="611"/>
    </location>
</feature>
<feature type="domain" description="WW" evidence="2">
    <location>
        <begin position="74"/>
        <end position="107"/>
    </location>
</feature>
<dbReference type="Gene3D" id="2.20.70.10">
    <property type="match status" value="2"/>
</dbReference>
<feature type="compositionally biased region" description="Low complexity" evidence="1">
    <location>
        <begin position="892"/>
        <end position="903"/>
    </location>
</feature>
<dbReference type="GO" id="GO:0009887">
    <property type="term" value="P:animal organ morphogenesis"/>
    <property type="evidence" value="ECO:0007669"/>
    <property type="project" value="UniProtKB-ARBA"/>
</dbReference>
<dbReference type="InterPro" id="IPR001478">
    <property type="entry name" value="PDZ"/>
</dbReference>
<dbReference type="SUPFAM" id="SSF51045">
    <property type="entry name" value="WW domain"/>
    <property type="match status" value="2"/>
</dbReference>
<dbReference type="InterPro" id="IPR014352">
    <property type="entry name" value="FERM/acyl-CoA-bd_prot_sf"/>
</dbReference>
<dbReference type="CDD" id="cd17088">
    <property type="entry name" value="FERM_F1_FRMPD1_like"/>
    <property type="match status" value="1"/>
</dbReference>
<dbReference type="PROSITE" id="PS50106">
    <property type="entry name" value="PDZ"/>
    <property type="match status" value="1"/>
</dbReference>